<evidence type="ECO:0000256" key="3">
    <source>
        <dbReference type="ARBA" id="ARBA00022801"/>
    </source>
</evidence>
<dbReference type="SUPFAM" id="SSF53474">
    <property type="entry name" value="alpha/beta-Hydrolases"/>
    <property type="match status" value="1"/>
</dbReference>
<dbReference type="OrthoDB" id="3930934at2"/>
<keyword evidence="7" id="KW-1185">Reference proteome</keyword>
<dbReference type="PANTHER" id="PTHR43248">
    <property type="entry name" value="2-SUCCINYL-6-HYDROXY-2,4-CYCLOHEXADIENE-1-CARBOXYLATE SYNTHASE"/>
    <property type="match status" value="1"/>
</dbReference>
<name>A0A4R4W4E4_9ACTN</name>
<dbReference type="InterPro" id="IPR051601">
    <property type="entry name" value="Serine_prot/Carboxylest_S33"/>
</dbReference>
<evidence type="ECO:0000256" key="1">
    <source>
        <dbReference type="ARBA" id="ARBA00010088"/>
    </source>
</evidence>
<dbReference type="GO" id="GO:0016787">
    <property type="term" value="F:hydrolase activity"/>
    <property type="evidence" value="ECO:0007669"/>
    <property type="project" value="UniProtKB-KW"/>
</dbReference>
<proteinExistence type="inferred from homology"/>
<feature type="region of interest" description="Disordered" evidence="4">
    <location>
        <begin position="219"/>
        <end position="280"/>
    </location>
</feature>
<dbReference type="InterPro" id="IPR000073">
    <property type="entry name" value="AB_hydrolase_1"/>
</dbReference>
<dbReference type="AlphaFoldDB" id="A0A4R4W4E4"/>
<gene>
    <name evidence="6" type="ORF">E1294_41075</name>
</gene>
<feature type="domain" description="AB hydrolase-1" evidence="5">
    <location>
        <begin position="88"/>
        <end position="208"/>
    </location>
</feature>
<evidence type="ECO:0000259" key="5">
    <source>
        <dbReference type="Pfam" id="PF00561"/>
    </source>
</evidence>
<evidence type="ECO:0000313" key="6">
    <source>
        <dbReference type="EMBL" id="TDD13428.1"/>
    </source>
</evidence>
<sequence length="280" mass="30428">MYGPLASIGACASSAHGPAPTSPTATGSMRPPRSTQTSRYWTFDSQRKPENALPCRRTDLYRFSGPALPISPFILNGAITPDSAMRKYFDLVSLDLRGVGRSTPVRCSADVVDQSPLTYPENEAEYQAWLAYNARLSKDCREHTGAAIDHVHTTNAARDIDTIRAVLGERQISFFALSYGTQVGHQYAELFPGRLRAMAIDSNMDHSITSVFRYLAIPRRRARRPPASRRPSTTPTRPSGALTGSGKSAASRSSTSTASGWSGSTRTPSCRRSGPTCWPA</sequence>
<reference evidence="6 7" key="1">
    <citation type="submission" date="2019-03" db="EMBL/GenBank/DDBJ databases">
        <title>Draft genome sequences of novel Actinobacteria.</title>
        <authorList>
            <person name="Sahin N."/>
            <person name="Ay H."/>
            <person name="Saygin H."/>
        </authorList>
    </citation>
    <scope>NUCLEOTIDE SEQUENCE [LARGE SCALE GENOMIC DNA]</scope>
    <source>
        <strain evidence="6 7">KC712</strain>
    </source>
</reference>
<organism evidence="6 7">
    <name type="scientific">Nonomuraea diastatica</name>
    <dbReference type="NCBI Taxonomy" id="1848329"/>
    <lineage>
        <taxon>Bacteria</taxon>
        <taxon>Bacillati</taxon>
        <taxon>Actinomycetota</taxon>
        <taxon>Actinomycetes</taxon>
        <taxon>Streptosporangiales</taxon>
        <taxon>Streptosporangiaceae</taxon>
        <taxon>Nonomuraea</taxon>
    </lineage>
</organism>
<dbReference type="EMBL" id="SMKP01000175">
    <property type="protein sequence ID" value="TDD13428.1"/>
    <property type="molecule type" value="Genomic_DNA"/>
</dbReference>
<dbReference type="PANTHER" id="PTHR43248:SF29">
    <property type="entry name" value="TRIPEPTIDYL AMINOPEPTIDASE"/>
    <property type="match status" value="1"/>
</dbReference>
<protein>
    <submittedName>
        <fullName evidence="6">Alpha/beta fold hydrolase</fullName>
    </submittedName>
</protein>
<dbReference type="Gene3D" id="3.40.50.1820">
    <property type="entry name" value="alpha/beta hydrolase"/>
    <property type="match status" value="1"/>
</dbReference>
<evidence type="ECO:0000313" key="7">
    <source>
        <dbReference type="Proteomes" id="UP000294543"/>
    </source>
</evidence>
<dbReference type="Pfam" id="PF00561">
    <property type="entry name" value="Abhydrolase_1"/>
    <property type="match status" value="1"/>
</dbReference>
<accession>A0A4R4W4E4</accession>
<keyword evidence="3 6" id="KW-0378">Hydrolase</keyword>
<keyword evidence="2" id="KW-0732">Signal</keyword>
<dbReference type="InterPro" id="IPR029058">
    <property type="entry name" value="AB_hydrolase_fold"/>
</dbReference>
<feature type="compositionally biased region" description="Low complexity" evidence="4">
    <location>
        <begin position="229"/>
        <end position="267"/>
    </location>
</feature>
<comment type="caution">
    <text evidence="6">The sequence shown here is derived from an EMBL/GenBank/DDBJ whole genome shotgun (WGS) entry which is preliminary data.</text>
</comment>
<feature type="compositionally biased region" description="Polar residues" evidence="4">
    <location>
        <begin position="22"/>
        <end position="39"/>
    </location>
</feature>
<feature type="region of interest" description="Disordered" evidence="4">
    <location>
        <begin position="13"/>
        <end position="39"/>
    </location>
</feature>
<evidence type="ECO:0000256" key="2">
    <source>
        <dbReference type="ARBA" id="ARBA00022729"/>
    </source>
</evidence>
<evidence type="ECO:0000256" key="4">
    <source>
        <dbReference type="SAM" id="MobiDB-lite"/>
    </source>
</evidence>
<comment type="similarity">
    <text evidence="1">Belongs to the peptidase S33 family.</text>
</comment>
<dbReference type="Proteomes" id="UP000294543">
    <property type="component" value="Unassembled WGS sequence"/>
</dbReference>